<dbReference type="InterPro" id="IPR027417">
    <property type="entry name" value="P-loop_NTPase"/>
</dbReference>
<feature type="region of interest" description="Disordered" evidence="1">
    <location>
        <begin position="75"/>
        <end position="122"/>
    </location>
</feature>
<name>A0A0L0G624_9EUKA</name>
<accession>A0A0L0G624</accession>
<dbReference type="AlphaFoldDB" id="A0A0L0G624"/>
<dbReference type="PANTHER" id="PTHR24030">
    <property type="entry name" value="PROTEIN CMSS1"/>
    <property type="match status" value="1"/>
</dbReference>
<evidence type="ECO:0000313" key="3">
    <source>
        <dbReference type="Proteomes" id="UP000054560"/>
    </source>
</evidence>
<proteinExistence type="predicted"/>
<evidence type="ECO:0000313" key="2">
    <source>
        <dbReference type="EMBL" id="KNC83663.1"/>
    </source>
</evidence>
<feature type="compositionally biased region" description="Basic and acidic residues" evidence="1">
    <location>
        <begin position="75"/>
        <end position="84"/>
    </location>
</feature>
<dbReference type="Gene3D" id="3.40.50.300">
    <property type="entry name" value="P-loop containing nucleotide triphosphate hydrolases"/>
    <property type="match status" value="1"/>
</dbReference>
<dbReference type="GeneID" id="25904600"/>
<protein>
    <submittedName>
        <fullName evidence="2">Uncharacterized protein</fullName>
    </submittedName>
</protein>
<dbReference type="eggNOG" id="KOG3089">
    <property type="taxonomic scope" value="Eukaryota"/>
</dbReference>
<dbReference type="SUPFAM" id="SSF52540">
    <property type="entry name" value="P-loop containing nucleoside triphosphate hydrolases"/>
    <property type="match status" value="1"/>
</dbReference>
<feature type="region of interest" description="Disordered" evidence="1">
    <location>
        <begin position="1"/>
        <end position="50"/>
    </location>
</feature>
<dbReference type="OrthoDB" id="1929311at2759"/>
<dbReference type="InterPro" id="IPR032704">
    <property type="entry name" value="Cms1"/>
</dbReference>
<dbReference type="Proteomes" id="UP000054560">
    <property type="component" value="Unassembled WGS sequence"/>
</dbReference>
<reference evidence="2 3" key="1">
    <citation type="submission" date="2011-02" db="EMBL/GenBank/DDBJ databases">
        <title>The Genome Sequence of Sphaeroforma arctica JP610.</title>
        <authorList>
            <consortium name="The Broad Institute Genome Sequencing Platform"/>
            <person name="Russ C."/>
            <person name="Cuomo C."/>
            <person name="Young S.K."/>
            <person name="Zeng Q."/>
            <person name="Gargeya S."/>
            <person name="Alvarado L."/>
            <person name="Berlin A."/>
            <person name="Chapman S.B."/>
            <person name="Chen Z."/>
            <person name="Freedman E."/>
            <person name="Gellesch M."/>
            <person name="Goldberg J."/>
            <person name="Griggs A."/>
            <person name="Gujja S."/>
            <person name="Heilman E."/>
            <person name="Heiman D."/>
            <person name="Howarth C."/>
            <person name="Mehta T."/>
            <person name="Neiman D."/>
            <person name="Pearson M."/>
            <person name="Roberts A."/>
            <person name="Saif S."/>
            <person name="Shea T."/>
            <person name="Shenoy N."/>
            <person name="Sisk P."/>
            <person name="Stolte C."/>
            <person name="Sykes S."/>
            <person name="White J."/>
            <person name="Yandava C."/>
            <person name="Burger G."/>
            <person name="Gray M.W."/>
            <person name="Holland P.W.H."/>
            <person name="King N."/>
            <person name="Lang F.B.F."/>
            <person name="Roger A.J."/>
            <person name="Ruiz-Trillo I."/>
            <person name="Haas B."/>
            <person name="Nusbaum C."/>
            <person name="Birren B."/>
        </authorList>
    </citation>
    <scope>NUCLEOTIDE SEQUENCE [LARGE SCALE GENOMIC DNA]</scope>
    <source>
        <strain evidence="2 3">JP610</strain>
    </source>
</reference>
<dbReference type="PANTHER" id="PTHR24030:SF0">
    <property type="entry name" value="PROTEIN CMSS1"/>
    <property type="match status" value="1"/>
</dbReference>
<dbReference type="RefSeq" id="XP_014157565.1">
    <property type="nucleotide sequence ID" value="XM_014302090.1"/>
</dbReference>
<sequence length="332" mass="37012">MPAIMEGGDDLDDGLMYDSDIVVSDDDDNETGKPKYELRPPSPGLTSDVAEVAKMGRIKGEKRGSDYIEAEKAEALAKEKENSKSNKKRKTSSADGTAKGTKGANKQKKWKEKEAAQQAQITGNGEAQGAFVWTEFVNEKGNKMTEIELEEVTFNPVACFVDPSDAHTGVDRNLKMLRPFMKNGIDQWKSVFSRRGLGPQKACKLKGAPNVIIVTHTAMGAADIYKDLKEFSQVCRVAKLFAKHIKVEEQIKYLQEHAVRIAVGTPNRISKLIEEGVLNLSNLTYVIVDSRKDIKNQNIFNVKQIKSDFLGELCPNHIFPLMKKNQTKMMLF</sequence>
<keyword evidence="3" id="KW-1185">Reference proteome</keyword>
<organism evidence="2 3">
    <name type="scientific">Sphaeroforma arctica JP610</name>
    <dbReference type="NCBI Taxonomy" id="667725"/>
    <lineage>
        <taxon>Eukaryota</taxon>
        <taxon>Ichthyosporea</taxon>
        <taxon>Ichthyophonida</taxon>
        <taxon>Sphaeroforma</taxon>
    </lineage>
</organism>
<dbReference type="STRING" id="667725.A0A0L0G624"/>
<dbReference type="EMBL" id="KQ241817">
    <property type="protein sequence ID" value="KNC83663.1"/>
    <property type="molecule type" value="Genomic_DNA"/>
</dbReference>
<dbReference type="GO" id="GO:0005634">
    <property type="term" value="C:nucleus"/>
    <property type="evidence" value="ECO:0007669"/>
    <property type="project" value="TreeGrafter"/>
</dbReference>
<dbReference type="Pfam" id="PF14617">
    <property type="entry name" value="CMS1"/>
    <property type="match status" value="1"/>
</dbReference>
<evidence type="ECO:0000256" key="1">
    <source>
        <dbReference type="SAM" id="MobiDB-lite"/>
    </source>
</evidence>
<gene>
    <name evidence="2" type="ORF">SARC_04096</name>
</gene>
<dbReference type="GO" id="GO:0030686">
    <property type="term" value="C:90S preribosome"/>
    <property type="evidence" value="ECO:0007669"/>
    <property type="project" value="TreeGrafter"/>
</dbReference>